<evidence type="ECO:0000256" key="1">
    <source>
        <dbReference type="SAM" id="MobiDB-lite"/>
    </source>
</evidence>
<dbReference type="EMBL" id="LHPF02000002">
    <property type="protein sequence ID" value="PSC75966.1"/>
    <property type="molecule type" value="Genomic_DNA"/>
</dbReference>
<keyword evidence="4" id="KW-1185">Reference proteome</keyword>
<dbReference type="Pfam" id="PF14295">
    <property type="entry name" value="PAN_4"/>
    <property type="match status" value="1"/>
</dbReference>
<feature type="region of interest" description="Disordered" evidence="1">
    <location>
        <begin position="102"/>
        <end position="156"/>
    </location>
</feature>
<evidence type="ECO:0000259" key="2">
    <source>
        <dbReference type="Pfam" id="PF14295"/>
    </source>
</evidence>
<gene>
    <name evidence="3" type="ORF">C2E20_1240</name>
</gene>
<organism evidence="3 4">
    <name type="scientific">Micractinium conductrix</name>
    <dbReference type="NCBI Taxonomy" id="554055"/>
    <lineage>
        <taxon>Eukaryota</taxon>
        <taxon>Viridiplantae</taxon>
        <taxon>Chlorophyta</taxon>
        <taxon>core chlorophytes</taxon>
        <taxon>Trebouxiophyceae</taxon>
        <taxon>Chlorellales</taxon>
        <taxon>Chlorellaceae</taxon>
        <taxon>Chlorella clade</taxon>
        <taxon>Micractinium</taxon>
    </lineage>
</organism>
<dbReference type="Gene3D" id="3.50.4.10">
    <property type="entry name" value="Hepatocyte Growth Factor"/>
    <property type="match status" value="1"/>
</dbReference>
<feature type="domain" description="Apple" evidence="2">
    <location>
        <begin position="24"/>
        <end position="76"/>
    </location>
</feature>
<accession>A0A2P6VPE2</accession>
<evidence type="ECO:0000313" key="4">
    <source>
        <dbReference type="Proteomes" id="UP000239649"/>
    </source>
</evidence>
<reference evidence="3 4" key="1">
    <citation type="journal article" date="2018" name="Plant J.">
        <title>Genome sequences of Chlorella sorokiniana UTEX 1602 and Micractinium conductrix SAG 241.80: implications to maltose excretion by a green alga.</title>
        <authorList>
            <person name="Arriola M.B."/>
            <person name="Velmurugan N."/>
            <person name="Zhang Y."/>
            <person name="Plunkett M.H."/>
            <person name="Hondzo H."/>
            <person name="Barney B.M."/>
        </authorList>
    </citation>
    <scope>NUCLEOTIDE SEQUENCE [LARGE SCALE GENOMIC DNA]</scope>
    <source>
        <strain evidence="3 4">SAG 241.80</strain>
    </source>
</reference>
<sequence length="156" mass="15286">MDAAGGGAGGTDGGSQGCNVLRETNLQGSVLEHLQGVPDAASCCGQCQQDPGCNVWVYCQSAGGCGDWPYRLCTLKRQPVGAGGRPMLVSYGAGPGVPWTSGYIVQGDGAGGGSPSGPQPQRAVPPSPAGAGDLRGAPPAGQAPSATQAVQLLPGL</sequence>
<dbReference type="AlphaFoldDB" id="A0A2P6VPE2"/>
<evidence type="ECO:0000313" key="3">
    <source>
        <dbReference type="EMBL" id="PSC75966.1"/>
    </source>
</evidence>
<dbReference type="Proteomes" id="UP000239649">
    <property type="component" value="Unassembled WGS sequence"/>
</dbReference>
<dbReference type="InterPro" id="IPR003609">
    <property type="entry name" value="Pan_app"/>
</dbReference>
<proteinExistence type="predicted"/>
<comment type="caution">
    <text evidence="3">The sequence shown here is derived from an EMBL/GenBank/DDBJ whole genome shotgun (WGS) entry which is preliminary data.</text>
</comment>
<dbReference type="OrthoDB" id="498941at2759"/>
<name>A0A2P6VPE2_9CHLO</name>
<protein>
    <submittedName>
        <fullName evidence="3">Peptidyl-prolyl cis-trans cyclophilin-type</fullName>
    </submittedName>
</protein>